<keyword evidence="1" id="KW-0812">Transmembrane</keyword>
<reference evidence="2 3" key="1">
    <citation type="journal article" date="2013" name="Int. J. Syst. Evol. Microbiol.">
        <title>Celerinatantimonas yamalensis sp. nov., a cold-adapted diazotrophic bacterium from a cold permafrost brine.</title>
        <authorList>
            <person name="Shcherbakova V."/>
            <person name="Chuvilskaya N."/>
            <person name="Rivkina E."/>
            <person name="Demidov N."/>
            <person name="Uchaeva V."/>
            <person name="Suetin S."/>
            <person name="Suzina N."/>
            <person name="Gilichinsky D."/>
        </authorList>
    </citation>
    <scope>NUCLEOTIDE SEQUENCE [LARGE SCALE GENOMIC DNA]</scope>
    <source>
        <strain evidence="2 3">C7</strain>
    </source>
</reference>
<keyword evidence="1" id="KW-0472">Membrane</keyword>
<feature type="transmembrane region" description="Helical" evidence="1">
    <location>
        <begin position="45"/>
        <end position="74"/>
    </location>
</feature>
<accession>A0ABW9G8P4</accession>
<dbReference type="EMBL" id="JBEQCT010000005">
    <property type="protein sequence ID" value="MFM2485759.1"/>
    <property type="molecule type" value="Genomic_DNA"/>
</dbReference>
<evidence type="ECO:0000313" key="3">
    <source>
        <dbReference type="Proteomes" id="UP001629953"/>
    </source>
</evidence>
<dbReference type="Proteomes" id="UP001629953">
    <property type="component" value="Unassembled WGS sequence"/>
</dbReference>
<gene>
    <name evidence="2" type="ORF">ABUE30_11940</name>
</gene>
<evidence type="ECO:0000313" key="2">
    <source>
        <dbReference type="EMBL" id="MFM2485759.1"/>
    </source>
</evidence>
<feature type="transmembrane region" description="Helical" evidence="1">
    <location>
        <begin position="12"/>
        <end position="39"/>
    </location>
</feature>
<evidence type="ECO:0000256" key="1">
    <source>
        <dbReference type="SAM" id="Phobius"/>
    </source>
</evidence>
<name>A0ABW9G8P4_9GAMM</name>
<keyword evidence="1" id="KW-1133">Transmembrane helix</keyword>
<comment type="caution">
    <text evidence="2">The sequence shown here is derived from an EMBL/GenBank/DDBJ whole genome shotgun (WGS) entry which is preliminary data.</text>
</comment>
<proteinExistence type="predicted"/>
<dbReference type="RefSeq" id="WP_408624008.1">
    <property type="nucleotide sequence ID" value="NZ_JBEQCT010000005.1"/>
</dbReference>
<sequence>MISQYRVQLTLMSLVKLLALVGFGIGVIIGIATIFWAAIYGHMSIAQSLLSAIISPFSNAAIMGLFAVIGYPFYNWYCLRNRGLVLSGKFLEEQQQHNA</sequence>
<keyword evidence="3" id="KW-1185">Reference proteome</keyword>
<protein>
    <submittedName>
        <fullName evidence="2">Uncharacterized protein</fullName>
    </submittedName>
</protein>
<organism evidence="2 3">
    <name type="scientific">Celerinatantimonas yamalensis</name>
    <dbReference type="NCBI Taxonomy" id="559956"/>
    <lineage>
        <taxon>Bacteria</taxon>
        <taxon>Pseudomonadati</taxon>
        <taxon>Pseudomonadota</taxon>
        <taxon>Gammaproteobacteria</taxon>
        <taxon>Celerinatantimonadaceae</taxon>
        <taxon>Celerinatantimonas</taxon>
    </lineage>
</organism>